<keyword evidence="5" id="KW-1185">Reference proteome</keyword>
<feature type="domain" description="Rhamnogalacturonase A/B/Epimerase-like pectate lyase" evidence="2">
    <location>
        <begin position="121"/>
        <end position="214"/>
    </location>
</feature>
<organism evidence="4 5">
    <name type="scientific">Paenibacillus hemerocallicola</name>
    <dbReference type="NCBI Taxonomy" id="1172614"/>
    <lineage>
        <taxon>Bacteria</taxon>
        <taxon>Bacillati</taxon>
        <taxon>Bacillota</taxon>
        <taxon>Bacilli</taxon>
        <taxon>Bacillales</taxon>
        <taxon>Paenibacillaceae</taxon>
        <taxon>Paenibacillus</taxon>
    </lineage>
</organism>
<feature type="signal peptide" evidence="1">
    <location>
        <begin position="1"/>
        <end position="31"/>
    </location>
</feature>
<feature type="domain" description="Right handed beta helix" evidence="3">
    <location>
        <begin position="242"/>
        <end position="402"/>
    </location>
</feature>
<dbReference type="InterPro" id="IPR008983">
    <property type="entry name" value="Tumour_necrosis_fac-like_dom"/>
</dbReference>
<comment type="caution">
    <text evidence="4">The sequence shown here is derived from an EMBL/GenBank/DDBJ whole genome shotgun (WGS) entry which is preliminary data.</text>
</comment>
<dbReference type="Proteomes" id="UP000307943">
    <property type="component" value="Unassembled WGS sequence"/>
</dbReference>
<proteinExistence type="predicted"/>
<evidence type="ECO:0008006" key="6">
    <source>
        <dbReference type="Google" id="ProtNLM"/>
    </source>
</evidence>
<dbReference type="InterPro" id="IPR012334">
    <property type="entry name" value="Pectin_lyas_fold"/>
</dbReference>
<evidence type="ECO:0000313" key="4">
    <source>
        <dbReference type="EMBL" id="TNJ63096.1"/>
    </source>
</evidence>
<dbReference type="AlphaFoldDB" id="A0A5C4T2I1"/>
<dbReference type="EMBL" id="VDCQ01000048">
    <property type="protein sequence ID" value="TNJ63096.1"/>
    <property type="molecule type" value="Genomic_DNA"/>
</dbReference>
<dbReference type="SUPFAM" id="SSF49842">
    <property type="entry name" value="TNF-like"/>
    <property type="match status" value="1"/>
</dbReference>
<dbReference type="PROSITE" id="PS51318">
    <property type="entry name" value="TAT"/>
    <property type="match status" value="1"/>
</dbReference>
<dbReference type="InterPro" id="IPR006626">
    <property type="entry name" value="PbH1"/>
</dbReference>
<evidence type="ECO:0000259" key="2">
    <source>
        <dbReference type="Pfam" id="PF12708"/>
    </source>
</evidence>
<dbReference type="Gene3D" id="2.160.20.10">
    <property type="entry name" value="Single-stranded right-handed beta-helix, Pectin lyase-like"/>
    <property type="match status" value="1"/>
</dbReference>
<name>A0A5C4T2I1_9BACL</name>
<dbReference type="SUPFAM" id="SSF51126">
    <property type="entry name" value="Pectin lyase-like"/>
    <property type="match status" value="1"/>
</dbReference>
<accession>A0A5C4T2I1</accession>
<evidence type="ECO:0000313" key="5">
    <source>
        <dbReference type="Proteomes" id="UP000307943"/>
    </source>
</evidence>
<protein>
    <recommendedName>
        <fullName evidence="6">Pectate lyase superfamily protein domain-containing protein</fullName>
    </recommendedName>
</protein>
<sequence length="656" mass="70218">MTEEGKMSRRRMLASLSAAGAVTLLGASVFASGNEKDSITGAVYGGEACLGDMHVCVAATIAELRAHASPDPACLYYVMDHGKEGPFYYDPADTLSLDNTGSVVVSTTGARFKRICEDGLSVTWFGAVGDGATDCTGAFQAAIHAVGATPSRTVRIPAGVYRITQQLELNWDQSVPVGEHRQSLSIIGEGKEATEIVSEITGGGYVFNQDMTEQQAAKYRFAVGLRLHGFKIRGSGSDCGGIRSIGTVNLILSHLAVIGMQRNGLYVPHRADLEAPLGNFGAGPDAYANAYVSIEHCLFQACTGWGLIIEPWSSASIIEHCQFADNGTGGIRLANAVNRILRSSIAVNGRNGTEGGILVEYNADDGQTPHYNLIDGCEIDTNYNYGVCFRGVFANRIANCRFIDRENPLTHQYYGSAAIVMGGHPSRDTFGNFVDVINVRVSQHTSSPAYAIVKFEGRAYENSITGMRYDLGTNTSVALVANAGTANLRNVVKDYGGKDLWEDRPFSKNRAALAKLNPSEPADPTVLSGVETDVIFGQELQDYFNAFDPATGSFSCGNVSGIYLVHGYIHVNGLSNANNVQVRLKQRIGSGSYSTVQQLNVPVSASGSLPVMVPIQFIMNALQNYSYKITLQHQNTGSLTIEKDSGLSAISFVKIG</sequence>
<feature type="chain" id="PRO_5038404147" description="Pectate lyase superfamily protein domain-containing protein" evidence="1">
    <location>
        <begin position="32"/>
        <end position="656"/>
    </location>
</feature>
<evidence type="ECO:0000259" key="3">
    <source>
        <dbReference type="Pfam" id="PF13229"/>
    </source>
</evidence>
<dbReference type="Pfam" id="PF12708">
    <property type="entry name" value="Pect-lyase_RHGA_epim"/>
    <property type="match status" value="1"/>
</dbReference>
<keyword evidence="1" id="KW-0732">Signal</keyword>
<dbReference type="InterPro" id="IPR039448">
    <property type="entry name" value="Beta_helix"/>
</dbReference>
<evidence type="ECO:0000256" key="1">
    <source>
        <dbReference type="SAM" id="SignalP"/>
    </source>
</evidence>
<dbReference type="InterPro" id="IPR024535">
    <property type="entry name" value="RHGA/B-epi-like_pectate_lyase"/>
</dbReference>
<dbReference type="RefSeq" id="WP_139605402.1">
    <property type="nucleotide sequence ID" value="NZ_VDCQ01000048.1"/>
</dbReference>
<dbReference type="OrthoDB" id="2501352at2"/>
<dbReference type="SMART" id="SM00710">
    <property type="entry name" value="PbH1"/>
    <property type="match status" value="6"/>
</dbReference>
<dbReference type="Pfam" id="PF13229">
    <property type="entry name" value="Beta_helix"/>
    <property type="match status" value="1"/>
</dbReference>
<gene>
    <name evidence="4" type="ORF">FE784_27185</name>
</gene>
<dbReference type="InterPro" id="IPR011050">
    <property type="entry name" value="Pectin_lyase_fold/virulence"/>
</dbReference>
<reference evidence="4 5" key="1">
    <citation type="submission" date="2019-05" db="EMBL/GenBank/DDBJ databases">
        <title>We sequenced the genome of Paenibacillus hemerocallicola KCTC 33185 for further insight into its adaptation and study the phylogeny of Paenibacillus.</title>
        <authorList>
            <person name="Narsing Rao M.P."/>
        </authorList>
    </citation>
    <scope>NUCLEOTIDE SEQUENCE [LARGE SCALE GENOMIC DNA]</scope>
    <source>
        <strain evidence="4 5">KCTC 33185</strain>
    </source>
</reference>
<dbReference type="InterPro" id="IPR006311">
    <property type="entry name" value="TAT_signal"/>
</dbReference>